<gene>
    <name evidence="1" type="ORF">HX845_05360</name>
</gene>
<dbReference type="Proteomes" id="UP000517547">
    <property type="component" value="Unassembled WGS sequence"/>
</dbReference>
<organism evidence="1 2">
    <name type="scientific">Pseudomonas gingeri</name>
    <dbReference type="NCBI Taxonomy" id="117681"/>
    <lineage>
        <taxon>Bacteria</taxon>
        <taxon>Pseudomonadati</taxon>
        <taxon>Pseudomonadota</taxon>
        <taxon>Gammaproteobacteria</taxon>
        <taxon>Pseudomonadales</taxon>
        <taxon>Pseudomonadaceae</taxon>
        <taxon>Pseudomonas</taxon>
    </lineage>
</organism>
<sequence>MANTANGKGPAFTEQEKAPMLSAQQACTIVLALYDGVLRDGEPERFVIQSCELSANGDYWVVRSNSEDCVVRGMTEYCYVGVDAHLVDVISGAIETVASGGSVEEYLQDLYDLRAAAGHLYVLTPAFFVDDKPAMINLRQKLARTYPQTLTLLSGERRQWLTGRRRHLQDAQRLLADHGIATNVELLPDATGAICIGVEHWHIDAVLKAIRNRLL</sequence>
<name>A0A7Y7XVV8_9PSED</name>
<dbReference type="AlphaFoldDB" id="A0A7Y7XVV8"/>
<evidence type="ECO:0000313" key="2">
    <source>
        <dbReference type="Proteomes" id="UP000517547"/>
    </source>
</evidence>
<accession>A0A7Y7XVV8</accession>
<comment type="caution">
    <text evidence="1">The sequence shown here is derived from an EMBL/GenBank/DDBJ whole genome shotgun (WGS) entry which is preliminary data.</text>
</comment>
<reference evidence="1 2" key="1">
    <citation type="submission" date="2020-04" db="EMBL/GenBank/DDBJ databases">
        <title>Molecular characterization of pseudomonads from Agaricus bisporus reveal novel blotch 2 pathogens in Western Europe.</title>
        <authorList>
            <person name="Taparia T."/>
            <person name="Krijger M."/>
            <person name="Haynes E."/>
            <person name="Elpinstone J.G."/>
            <person name="Noble R."/>
            <person name="Van Der Wolf J."/>
        </authorList>
    </citation>
    <scope>NUCLEOTIDE SEQUENCE [LARGE SCALE GENOMIC DNA]</scope>
    <source>
        <strain evidence="1 2">IPO3738</strain>
    </source>
</reference>
<evidence type="ECO:0000313" key="1">
    <source>
        <dbReference type="EMBL" id="NWC13054.1"/>
    </source>
</evidence>
<proteinExistence type="predicted"/>
<protein>
    <submittedName>
        <fullName evidence="1">Uncharacterized protein</fullName>
    </submittedName>
</protein>
<dbReference type="EMBL" id="JACAQE010000001">
    <property type="protein sequence ID" value="NWC13054.1"/>
    <property type="molecule type" value="Genomic_DNA"/>
</dbReference>